<gene>
    <name evidence="2" type="ORF">AMORRO_LOCUS1335</name>
</gene>
<comment type="caution">
    <text evidence="2">The sequence shown here is derived from an EMBL/GenBank/DDBJ whole genome shotgun (WGS) entry which is preliminary data.</text>
</comment>
<feature type="region of interest" description="Disordered" evidence="1">
    <location>
        <begin position="69"/>
        <end position="114"/>
    </location>
</feature>
<keyword evidence="3" id="KW-1185">Reference proteome</keyword>
<evidence type="ECO:0000313" key="3">
    <source>
        <dbReference type="Proteomes" id="UP000789342"/>
    </source>
</evidence>
<reference evidence="2" key="1">
    <citation type="submission" date="2021-06" db="EMBL/GenBank/DDBJ databases">
        <authorList>
            <person name="Kallberg Y."/>
            <person name="Tangrot J."/>
            <person name="Rosling A."/>
        </authorList>
    </citation>
    <scope>NUCLEOTIDE SEQUENCE</scope>
    <source>
        <strain evidence="2">CL551</strain>
    </source>
</reference>
<protein>
    <submittedName>
        <fullName evidence="2">1821_t:CDS:1</fullName>
    </submittedName>
</protein>
<dbReference type="AlphaFoldDB" id="A0A9N8VPD1"/>
<dbReference type="EMBL" id="CAJVPV010000494">
    <property type="protein sequence ID" value="CAG8459706.1"/>
    <property type="molecule type" value="Genomic_DNA"/>
</dbReference>
<sequence length="140" mass="16017">MYLYSAMQENDENLLAELSDPYFVTFSQRQIVTGLEEDGLLEDSDGNIVDNEEYTEGLNNIVDKLEQLQVNEKKSRGRRDRVRDGRARGNRARKDRAGENGARGHRSRGGRNNTALNKIEISAQLPIPHFVPLEHNLPYY</sequence>
<organism evidence="2 3">
    <name type="scientific">Acaulospora morrowiae</name>
    <dbReference type="NCBI Taxonomy" id="94023"/>
    <lineage>
        <taxon>Eukaryota</taxon>
        <taxon>Fungi</taxon>
        <taxon>Fungi incertae sedis</taxon>
        <taxon>Mucoromycota</taxon>
        <taxon>Glomeromycotina</taxon>
        <taxon>Glomeromycetes</taxon>
        <taxon>Diversisporales</taxon>
        <taxon>Acaulosporaceae</taxon>
        <taxon>Acaulospora</taxon>
    </lineage>
</organism>
<accession>A0A9N8VPD1</accession>
<dbReference type="Proteomes" id="UP000789342">
    <property type="component" value="Unassembled WGS sequence"/>
</dbReference>
<name>A0A9N8VPD1_9GLOM</name>
<evidence type="ECO:0000256" key="1">
    <source>
        <dbReference type="SAM" id="MobiDB-lite"/>
    </source>
</evidence>
<proteinExistence type="predicted"/>
<evidence type="ECO:0000313" key="2">
    <source>
        <dbReference type="EMBL" id="CAG8459706.1"/>
    </source>
</evidence>